<proteinExistence type="predicted"/>
<evidence type="ECO:0000313" key="1">
    <source>
        <dbReference type="EMBL" id="CAD7642108.1"/>
    </source>
</evidence>
<dbReference type="EMBL" id="CAJPVJ010001000">
    <property type="protein sequence ID" value="CAG2163856.1"/>
    <property type="molecule type" value="Genomic_DNA"/>
</dbReference>
<dbReference type="Proteomes" id="UP000728032">
    <property type="component" value="Unassembled WGS sequence"/>
</dbReference>
<gene>
    <name evidence="1" type="ORF">ONB1V03_LOCUS3420</name>
</gene>
<keyword evidence="2" id="KW-1185">Reference proteome</keyword>
<name>A0A7R9LI24_9ACAR</name>
<evidence type="ECO:0000313" key="2">
    <source>
        <dbReference type="Proteomes" id="UP000728032"/>
    </source>
</evidence>
<dbReference type="AlphaFoldDB" id="A0A7R9LI24"/>
<accession>A0A7R9LI24</accession>
<protein>
    <submittedName>
        <fullName evidence="1">Uncharacterized protein</fullName>
    </submittedName>
</protein>
<sequence>MAIDVLVIPRNHCYDNPWDRGYRLCVSGLTNIFRANSAFGGGISLYVNLCCTGSGRAGGGGVGGGSSGGAIALALGTGVCSVFVHKEHQIHSSRAAQLLQLQLYIQLPEHLWSGVSLCERSSNNKSSALSVRLTAYKVLYFWGKNICYRCLIVMRASLLEIQLLSLMTITTSLQCSLQCSLHYSLHSHNKGTKSVNTEICIGVLVRNGVPGAVCPLRLA</sequence>
<reference evidence="1" key="1">
    <citation type="submission" date="2020-11" db="EMBL/GenBank/DDBJ databases">
        <authorList>
            <person name="Tran Van P."/>
        </authorList>
    </citation>
    <scope>NUCLEOTIDE SEQUENCE</scope>
</reference>
<dbReference type="EMBL" id="OC915825">
    <property type="protein sequence ID" value="CAD7642108.1"/>
    <property type="molecule type" value="Genomic_DNA"/>
</dbReference>
<organism evidence="1">
    <name type="scientific">Oppiella nova</name>
    <dbReference type="NCBI Taxonomy" id="334625"/>
    <lineage>
        <taxon>Eukaryota</taxon>
        <taxon>Metazoa</taxon>
        <taxon>Ecdysozoa</taxon>
        <taxon>Arthropoda</taxon>
        <taxon>Chelicerata</taxon>
        <taxon>Arachnida</taxon>
        <taxon>Acari</taxon>
        <taxon>Acariformes</taxon>
        <taxon>Sarcoptiformes</taxon>
        <taxon>Oribatida</taxon>
        <taxon>Brachypylina</taxon>
        <taxon>Oppioidea</taxon>
        <taxon>Oppiidae</taxon>
        <taxon>Oppiella</taxon>
    </lineage>
</organism>